<organism evidence="2 3">
    <name type="scientific">Lyngbya confervoides BDU141951</name>
    <dbReference type="NCBI Taxonomy" id="1574623"/>
    <lineage>
        <taxon>Bacteria</taxon>
        <taxon>Bacillati</taxon>
        <taxon>Cyanobacteriota</taxon>
        <taxon>Cyanophyceae</taxon>
        <taxon>Oscillatoriophycideae</taxon>
        <taxon>Oscillatoriales</taxon>
        <taxon>Microcoleaceae</taxon>
        <taxon>Lyngbya</taxon>
    </lineage>
</organism>
<keyword evidence="1" id="KW-0472">Membrane</keyword>
<comment type="caution">
    <text evidence="2">The sequence shown here is derived from an EMBL/GenBank/DDBJ whole genome shotgun (WGS) entry which is preliminary data.</text>
</comment>
<dbReference type="EMBL" id="JTHE03000004">
    <property type="protein sequence ID" value="MCM1981320.1"/>
    <property type="molecule type" value="Genomic_DNA"/>
</dbReference>
<protein>
    <submittedName>
        <fullName evidence="2">Uncharacterized protein</fullName>
    </submittedName>
</protein>
<evidence type="ECO:0000256" key="1">
    <source>
        <dbReference type="SAM" id="Phobius"/>
    </source>
</evidence>
<keyword evidence="1" id="KW-1133">Transmembrane helix</keyword>
<gene>
    <name evidence="2" type="ORF">QQ91_0000530</name>
</gene>
<dbReference type="RefSeq" id="WP_166278631.1">
    <property type="nucleotide sequence ID" value="NZ_JTHE03000004.1"/>
</dbReference>
<evidence type="ECO:0000313" key="2">
    <source>
        <dbReference type="EMBL" id="MCM1981320.1"/>
    </source>
</evidence>
<dbReference type="AlphaFoldDB" id="A0ABD4SY38"/>
<reference evidence="2 3" key="1">
    <citation type="journal article" date="2015" name="Genome Announc.">
        <title>Draft Genome Sequence of Filamentous Marine Cyanobacterium Lyngbya confervoides Strain BDU141951.</title>
        <authorList>
            <person name="Chandrababunaidu M.M."/>
            <person name="Sen D."/>
            <person name="Tripathy S."/>
        </authorList>
    </citation>
    <scope>NUCLEOTIDE SEQUENCE [LARGE SCALE GENOMIC DNA]</scope>
    <source>
        <strain evidence="2 3">BDU141951</strain>
    </source>
</reference>
<keyword evidence="3" id="KW-1185">Reference proteome</keyword>
<keyword evidence="1" id="KW-0812">Transmembrane</keyword>
<dbReference type="Proteomes" id="UP000031561">
    <property type="component" value="Unassembled WGS sequence"/>
</dbReference>
<feature type="transmembrane region" description="Helical" evidence="1">
    <location>
        <begin position="28"/>
        <end position="50"/>
    </location>
</feature>
<evidence type="ECO:0000313" key="3">
    <source>
        <dbReference type="Proteomes" id="UP000031561"/>
    </source>
</evidence>
<sequence>MLILLSTVLGLSLWSLRLMIMAFLRRDFSLLFAGTLVSISAAGIVVVYSLMHGCMGYLATPDSGWVATPAGGDFPVVTAGVPADLVPFQGASIWVDEVPDRG</sequence>
<accession>A0ABD4SY38</accession>
<proteinExistence type="predicted"/>
<name>A0ABD4SY38_9CYAN</name>